<dbReference type="PANTHER" id="PTHR45947">
    <property type="entry name" value="SULFOQUINOVOSYL TRANSFERASE SQD2"/>
    <property type="match status" value="1"/>
</dbReference>
<evidence type="ECO:0000313" key="1">
    <source>
        <dbReference type="EMBL" id="EMF20419.1"/>
    </source>
</evidence>
<name>M3B9L0_STREZ</name>
<reference evidence="1 2" key="1">
    <citation type="journal article" date="2013" name="Genome Announc.">
        <title>Draft Genome Sequence of Streptomyces gancidicus Strain BKS 13-15.</title>
        <authorList>
            <person name="Kumar S."/>
            <person name="Kaur N."/>
            <person name="Singh N.K."/>
            <person name="Raghava G.P."/>
            <person name="Mayilraj S."/>
        </authorList>
    </citation>
    <scope>NUCLEOTIDE SEQUENCE [LARGE SCALE GENOMIC DNA]</scope>
    <source>
        <strain evidence="1 2">BKS 13-15</strain>
    </source>
</reference>
<dbReference type="InterPro" id="IPR050194">
    <property type="entry name" value="Glycosyltransferase_grp1"/>
</dbReference>
<dbReference type="SUPFAM" id="SSF53756">
    <property type="entry name" value="UDP-Glycosyltransferase/glycogen phosphorylase"/>
    <property type="match status" value="1"/>
</dbReference>
<protein>
    <submittedName>
        <fullName evidence="1">Glycosyl transferase, group 1</fullName>
    </submittedName>
</protein>
<evidence type="ECO:0000313" key="2">
    <source>
        <dbReference type="Proteomes" id="UP000011732"/>
    </source>
</evidence>
<dbReference type="PANTHER" id="PTHR45947:SF3">
    <property type="entry name" value="SULFOQUINOVOSYL TRANSFERASE SQD2"/>
    <property type="match status" value="1"/>
</dbReference>
<dbReference type="PATRIC" id="fig|1284664.3.peg.6566"/>
<organism evidence="1 2">
    <name type="scientific">Streptomyces gancidicus BKS 13-15</name>
    <dbReference type="NCBI Taxonomy" id="1284664"/>
    <lineage>
        <taxon>Bacteria</taxon>
        <taxon>Bacillati</taxon>
        <taxon>Actinomycetota</taxon>
        <taxon>Actinomycetes</taxon>
        <taxon>Kitasatosporales</taxon>
        <taxon>Streptomycetaceae</taxon>
        <taxon>Streptomyces</taxon>
        <taxon>Streptomyces pseudogriseolus group</taxon>
    </lineage>
</organism>
<keyword evidence="1" id="KW-0808">Transferase</keyword>
<dbReference type="Proteomes" id="UP000011732">
    <property type="component" value="Unassembled WGS sequence"/>
</dbReference>
<dbReference type="Pfam" id="PF13692">
    <property type="entry name" value="Glyco_trans_1_4"/>
    <property type="match status" value="1"/>
</dbReference>
<gene>
    <name evidence="1" type="ORF">H114_32789</name>
</gene>
<sequence length="332" mass="36305">MRILVVLPVYGGSLPTGAFVTTREYVRGLVAAGHHVQVVTTIREPGKPRTVDGVRVWPLSYWRRAVHVLRPELLITHHGDRRAARIVPQVPDVPHLLMVHGMSEDTDLGGPALAWFPSQACREHYAGYRGASLVLPPAIDPIRYRTRPGRLVTLNGSTVAKGADVVARVAERMPEERFLVVRASGHDPDLRLPNVEVIDRTEPRAVYGRTRLVLMPSTTESYGRTGVEAMASGIPVIASPLPGMREAFGTAARYIDREDTEGWVAEIRRLSEAGAYREASARARAHACGLNHAGSLADFTSACVALRGWSRRLVQRSAASASEQRVGVDKLV</sequence>
<accession>M3B9L0</accession>
<proteinExistence type="predicted"/>
<dbReference type="GO" id="GO:0016757">
    <property type="term" value="F:glycosyltransferase activity"/>
    <property type="evidence" value="ECO:0007669"/>
    <property type="project" value="TreeGrafter"/>
</dbReference>
<comment type="caution">
    <text evidence="1">The sequence shown here is derived from an EMBL/GenBank/DDBJ whole genome shotgun (WGS) entry which is preliminary data.</text>
</comment>
<dbReference type="Gene3D" id="3.40.50.2000">
    <property type="entry name" value="Glycogen Phosphorylase B"/>
    <property type="match status" value="2"/>
</dbReference>
<keyword evidence="2" id="KW-1185">Reference proteome</keyword>
<dbReference type="AlphaFoldDB" id="M3B9L0"/>
<dbReference type="EMBL" id="AOHP01000169">
    <property type="protein sequence ID" value="EMF20419.1"/>
    <property type="molecule type" value="Genomic_DNA"/>
</dbReference>